<keyword evidence="4" id="KW-0813">Transport</keyword>
<dbReference type="PROSITE" id="PS50929">
    <property type="entry name" value="ABC_TM1F"/>
    <property type="match status" value="2"/>
</dbReference>
<feature type="domain" description="ABC transporter" evidence="16">
    <location>
        <begin position="981"/>
        <end position="1217"/>
    </location>
</feature>
<dbReference type="AlphaFoldDB" id="A0A8C2HP57"/>
<dbReference type="GO" id="GO:0005524">
    <property type="term" value="F:ATP binding"/>
    <property type="evidence" value="ECO:0007669"/>
    <property type="project" value="UniProtKB-KW"/>
</dbReference>
<evidence type="ECO:0000256" key="9">
    <source>
        <dbReference type="ARBA" id="ARBA00022840"/>
    </source>
</evidence>
<comment type="similarity">
    <text evidence="2">Belongs to the ABC transporter superfamily. ABCB family. Multidrug resistance exporter (TC 3.A.1.201) subfamily.</text>
</comment>
<dbReference type="SMART" id="SM00382">
    <property type="entry name" value="AAA"/>
    <property type="match status" value="2"/>
</dbReference>
<feature type="transmembrane region" description="Helical" evidence="15">
    <location>
        <begin position="881"/>
        <end position="899"/>
    </location>
</feature>
<feature type="transmembrane region" description="Helical" evidence="15">
    <location>
        <begin position="166"/>
        <end position="185"/>
    </location>
</feature>
<dbReference type="Pfam" id="PF00664">
    <property type="entry name" value="ABC_membrane"/>
    <property type="match status" value="2"/>
</dbReference>
<dbReference type="Pfam" id="PF00005">
    <property type="entry name" value="ABC_tran"/>
    <property type="match status" value="2"/>
</dbReference>
<dbReference type="Gene3D" id="3.40.50.300">
    <property type="entry name" value="P-loop containing nucleotide triphosphate hydrolases"/>
    <property type="match status" value="2"/>
</dbReference>
<dbReference type="InterPro" id="IPR011527">
    <property type="entry name" value="ABC1_TM_dom"/>
</dbReference>
<evidence type="ECO:0000313" key="18">
    <source>
        <dbReference type="Ensembl" id="ENSCCRP00020059710.1"/>
    </source>
</evidence>
<dbReference type="FunFam" id="3.40.50.300:FF:000302">
    <property type="entry name" value="ATP-binding cassette subfamily B member 5"/>
    <property type="match status" value="1"/>
</dbReference>
<dbReference type="CDD" id="cd18578">
    <property type="entry name" value="ABC_6TM_Pgp_ABCB1_D2_like"/>
    <property type="match status" value="1"/>
</dbReference>
<feature type="compositionally biased region" description="Acidic residues" evidence="14">
    <location>
        <begin position="627"/>
        <end position="637"/>
    </location>
</feature>
<dbReference type="SUPFAM" id="SSF52540">
    <property type="entry name" value="P-loop containing nucleoside triphosphate hydrolases"/>
    <property type="match status" value="2"/>
</dbReference>
<feature type="domain" description="ABC transmembrane type-1" evidence="17">
    <location>
        <begin position="20"/>
        <end position="309"/>
    </location>
</feature>
<dbReference type="InterPro" id="IPR036640">
    <property type="entry name" value="ABC1_TM_sf"/>
</dbReference>
<keyword evidence="13" id="KW-0325">Glycoprotein</keyword>
<evidence type="ECO:0000256" key="15">
    <source>
        <dbReference type="SAM" id="Phobius"/>
    </source>
</evidence>
<feature type="region of interest" description="Disordered" evidence="14">
    <location>
        <begin position="579"/>
        <end position="637"/>
    </location>
</feature>
<feature type="domain" description="ABC transmembrane type-1" evidence="17">
    <location>
        <begin position="659"/>
        <end position="946"/>
    </location>
</feature>
<evidence type="ECO:0000256" key="3">
    <source>
        <dbReference type="ARBA" id="ARBA00012191"/>
    </source>
</evidence>
<reference evidence="18" key="1">
    <citation type="submission" date="2025-08" db="UniProtKB">
        <authorList>
            <consortium name="Ensembl"/>
        </authorList>
    </citation>
    <scope>IDENTIFICATION</scope>
</reference>
<dbReference type="GO" id="GO:0005743">
    <property type="term" value="C:mitochondrial inner membrane"/>
    <property type="evidence" value="ECO:0007669"/>
    <property type="project" value="TreeGrafter"/>
</dbReference>
<comment type="subcellular location">
    <subcellularLocation>
        <location evidence="1">Membrane</location>
        <topology evidence="1">Multi-pass membrane protein</topology>
    </subcellularLocation>
</comment>
<evidence type="ECO:0000256" key="2">
    <source>
        <dbReference type="ARBA" id="ARBA00007577"/>
    </source>
</evidence>
<feature type="transmembrane region" description="Helical" evidence="15">
    <location>
        <begin position="142"/>
        <end position="160"/>
    </location>
</feature>
<keyword evidence="5" id="KW-0597">Phosphoprotein</keyword>
<dbReference type="FunFam" id="1.20.1560.10:FF:000018">
    <property type="entry name" value="ATP-binding cassette subfamily B member 11"/>
    <property type="match status" value="1"/>
</dbReference>
<feature type="transmembrane region" description="Helical" evidence="15">
    <location>
        <begin position="247"/>
        <end position="268"/>
    </location>
</feature>
<dbReference type="PROSITE" id="PS00211">
    <property type="entry name" value="ABC_TRANSPORTER_1"/>
    <property type="match status" value="1"/>
</dbReference>
<feature type="transmembrane region" description="Helical" evidence="15">
    <location>
        <begin position="805"/>
        <end position="826"/>
    </location>
</feature>
<dbReference type="CDD" id="cd18577">
    <property type="entry name" value="ABC_6TM_Pgp_ABCB1_D1_like"/>
    <property type="match status" value="1"/>
</dbReference>
<feature type="transmembrane region" description="Helical" evidence="15">
    <location>
        <begin position="700"/>
        <end position="723"/>
    </location>
</feature>
<keyword evidence="12 15" id="KW-0472">Membrane</keyword>
<feature type="transmembrane region" description="Helical" evidence="15">
    <location>
        <begin position="16"/>
        <end position="40"/>
    </location>
</feature>
<feature type="transmembrane region" description="Helical" evidence="15">
    <location>
        <begin position="280"/>
        <end position="298"/>
    </location>
</feature>
<evidence type="ECO:0000256" key="14">
    <source>
        <dbReference type="SAM" id="MobiDB-lite"/>
    </source>
</evidence>
<dbReference type="EC" id="7.6.2.2" evidence="3"/>
<organism evidence="18 19">
    <name type="scientific">Cyprinus carpio</name>
    <name type="common">Common carp</name>
    <dbReference type="NCBI Taxonomy" id="7962"/>
    <lineage>
        <taxon>Eukaryota</taxon>
        <taxon>Metazoa</taxon>
        <taxon>Chordata</taxon>
        <taxon>Craniata</taxon>
        <taxon>Vertebrata</taxon>
        <taxon>Euteleostomi</taxon>
        <taxon>Actinopterygii</taxon>
        <taxon>Neopterygii</taxon>
        <taxon>Teleostei</taxon>
        <taxon>Ostariophysi</taxon>
        <taxon>Cypriniformes</taxon>
        <taxon>Cyprinidae</taxon>
        <taxon>Cyprininae</taxon>
        <taxon>Cyprinus</taxon>
    </lineage>
</organism>
<evidence type="ECO:0000256" key="8">
    <source>
        <dbReference type="ARBA" id="ARBA00022741"/>
    </source>
</evidence>
<keyword evidence="6 15" id="KW-0812">Transmembrane</keyword>
<dbReference type="PANTHER" id="PTHR43394">
    <property type="entry name" value="ATP-DEPENDENT PERMEASE MDL1, MITOCHONDRIAL"/>
    <property type="match status" value="1"/>
</dbReference>
<keyword evidence="9" id="KW-0067">ATP-binding</keyword>
<evidence type="ECO:0000256" key="1">
    <source>
        <dbReference type="ARBA" id="ARBA00004141"/>
    </source>
</evidence>
<evidence type="ECO:0000256" key="13">
    <source>
        <dbReference type="ARBA" id="ARBA00023180"/>
    </source>
</evidence>
<keyword evidence="8" id="KW-0547">Nucleotide-binding</keyword>
<dbReference type="Ensembl" id="ENSCCRT00020065785.1">
    <property type="protein sequence ID" value="ENSCCRP00020059710.1"/>
    <property type="gene ID" value="ENSCCRG00020028113.1"/>
</dbReference>
<evidence type="ECO:0000259" key="16">
    <source>
        <dbReference type="PROSITE" id="PS50893"/>
    </source>
</evidence>
<dbReference type="CDD" id="cd03249">
    <property type="entry name" value="ABC_MTABC3_MDL1_MDL2"/>
    <property type="match status" value="2"/>
</dbReference>
<dbReference type="InterPro" id="IPR003439">
    <property type="entry name" value="ABC_transporter-like_ATP-bd"/>
</dbReference>
<dbReference type="Proteomes" id="UP000694701">
    <property type="component" value="Unplaced"/>
</dbReference>
<evidence type="ECO:0000256" key="10">
    <source>
        <dbReference type="ARBA" id="ARBA00022967"/>
    </source>
</evidence>
<dbReference type="PROSITE" id="PS50893">
    <property type="entry name" value="ABC_TRANSPORTER_2"/>
    <property type="match status" value="2"/>
</dbReference>
<dbReference type="GO" id="GO:0008559">
    <property type="term" value="F:ABC-type xenobiotic transporter activity"/>
    <property type="evidence" value="ECO:0007669"/>
    <property type="project" value="UniProtKB-EC"/>
</dbReference>
<evidence type="ECO:0000256" key="11">
    <source>
        <dbReference type="ARBA" id="ARBA00022989"/>
    </source>
</evidence>
<dbReference type="InterPro" id="IPR039421">
    <property type="entry name" value="Type_1_exporter"/>
</dbReference>
<protein>
    <recommendedName>
        <fullName evidence="3">ABC-type xenobiotic transporter</fullName>
        <ecNumber evidence="3">7.6.2.2</ecNumber>
    </recommendedName>
</protein>
<evidence type="ECO:0000259" key="17">
    <source>
        <dbReference type="PROSITE" id="PS50929"/>
    </source>
</evidence>
<evidence type="ECO:0000313" key="19">
    <source>
        <dbReference type="Proteomes" id="UP000694701"/>
    </source>
</evidence>
<feature type="transmembrane region" description="Helical" evidence="15">
    <location>
        <begin position="919"/>
        <end position="940"/>
    </location>
</feature>
<keyword evidence="10" id="KW-1278">Translocase</keyword>
<dbReference type="PANTHER" id="PTHR43394:SF28">
    <property type="entry name" value="ATP-BINDING CASSETTE SUBFAMILY B MEMBER 1"/>
    <property type="match status" value="1"/>
</dbReference>
<evidence type="ECO:0000256" key="6">
    <source>
        <dbReference type="ARBA" id="ARBA00022692"/>
    </source>
</evidence>
<feature type="transmembrane region" description="Helical" evidence="15">
    <location>
        <begin position="67"/>
        <end position="92"/>
    </location>
</feature>
<dbReference type="GO" id="GO:0016887">
    <property type="term" value="F:ATP hydrolysis activity"/>
    <property type="evidence" value="ECO:0007669"/>
    <property type="project" value="InterPro"/>
</dbReference>
<sequence length="1221" mass="135067">MVGPFEVFRYADGVDIFLMLVGTVMSIANGAVLPLMVIVFGGMTNSFVDDTIAENLKNITLSPSEHAIYYSIMGFVVLFAAYMQVAFWTLAAGRQVKKLRKRFFHSIMKQEIGWFDVNETGQLNTRLTDDVYKINEGIGDKLGMLLQNLTTFITGIIIGFAHGWKLTLVILAVSPLLGISAAIIAKVMTSFTSREQTAYAKAGAVAEEVLSSIRTVFAFGGQKKEILRYHKNLEDAKNVGIRKAVTVNIAMGFTFFMIYMSYALAFWYGSTLILAGEYNIGILLTVFFSVLIGAFGIGQTSPNIQSFSSARGAAHKVFHIIDHEPKINSFSEEGYKLDIVKGNIEFKNIHFTYPSRQDVKVLNGLNLKVMSGQTIALVGSSGCGKSTTIQLLQRFYDPQEGTVTIDGHDIRSLNVRGLRELIGVVSQEPVLFATTISENIRYGREDVTQEEIEQAAREANAYDFIMKLPDKFETLVGERGTQMSGGQKQRIAIARALVRNPKILLLDEATSALDAESETIVQAALDKVRLGRTTIIVAHRLSTIRNADVIAGFQNGEIVELGTHDELMERKGIYQSLVTMQVRNPHTEDTEEGKEEMTMDEKSPSVSSLNDRALFRQKSRSGSEKDQQDEEKQTEEENAPNISFLTVLKLNQPEWPYMVVGVLCATINGGLQPAFAVIFSKIIAVFAEIDQDLVRKRTELYSLLFAGIGVVSFFTLFFQGFCFGKAGEILTMRLRFKAFNAMMRQDLSWYDNTKNSVGALTTRLAADTAQVQGATGVRLATLAQNVANLGTAIIISFVYGWQLTLLILSIVPIMAVAGAIQMKLLAGHALKDKKELEQAGKIATEAIENIRTVVSLTRESKFETLYEENLVVPYENAKKKAHVFGLTFSFSQAMIYFAYAGCFKFGSWLIEQKLMTFEGVFLVISAVVYGAMAVGEANSFTPNYAKAKMAASHVLMLINRVPAIDNASEDGDKPDKFEGNVSFEDVQFNYPSRPDVPVLQGLRLRVKKGQTLALVGSSGCGKSTTIQLLERFYDPQQGKVMMDDNDTKQLNIHWLRSQIGIVSQEPVLFDCSLAENIAYGDNSRKVSQQEIEEAAKAANIHSFINGLPQVHNKICNRCSNLVTQKQRIAIARAILRNPKLLLLDEATSALDTESEKIVQDALDKAREGRTCIIVAHRLSTIQNADRIAVVQNGVVVEQGTHQQLLSQQGAYYTLVTSQMKV</sequence>
<evidence type="ECO:0000256" key="4">
    <source>
        <dbReference type="ARBA" id="ARBA00022448"/>
    </source>
</evidence>
<evidence type="ECO:0000256" key="12">
    <source>
        <dbReference type="ARBA" id="ARBA00023136"/>
    </source>
</evidence>
<dbReference type="FunFam" id="3.40.50.300:FF:000479">
    <property type="entry name" value="Multidrug resistance protein 1A"/>
    <property type="match status" value="1"/>
</dbReference>
<accession>A0A8C2HP57</accession>
<keyword evidence="7" id="KW-0677">Repeat</keyword>
<dbReference type="FunFam" id="1.20.1560.10:FF:000043">
    <property type="entry name" value="Multidrug resistance protein 1A"/>
    <property type="match status" value="1"/>
</dbReference>
<dbReference type="GO" id="GO:0015421">
    <property type="term" value="F:ABC-type oligopeptide transporter activity"/>
    <property type="evidence" value="ECO:0007669"/>
    <property type="project" value="TreeGrafter"/>
</dbReference>
<dbReference type="GO" id="GO:0090374">
    <property type="term" value="P:oligopeptide export from mitochondrion"/>
    <property type="evidence" value="ECO:0007669"/>
    <property type="project" value="TreeGrafter"/>
</dbReference>
<feature type="domain" description="ABC transporter" evidence="16">
    <location>
        <begin position="344"/>
        <end position="580"/>
    </location>
</feature>
<evidence type="ECO:0000256" key="7">
    <source>
        <dbReference type="ARBA" id="ARBA00022737"/>
    </source>
</evidence>
<dbReference type="SUPFAM" id="SSF90123">
    <property type="entry name" value="ABC transporter transmembrane region"/>
    <property type="match status" value="2"/>
</dbReference>
<keyword evidence="11 15" id="KW-1133">Transmembrane helix</keyword>
<proteinExistence type="inferred from homology"/>
<dbReference type="Gene3D" id="1.20.1560.10">
    <property type="entry name" value="ABC transporter type 1, transmembrane domain"/>
    <property type="match status" value="1"/>
</dbReference>
<dbReference type="InterPro" id="IPR027417">
    <property type="entry name" value="P-loop_NTPase"/>
</dbReference>
<name>A0A8C2HP57_CYPCA</name>
<evidence type="ECO:0000256" key="5">
    <source>
        <dbReference type="ARBA" id="ARBA00022553"/>
    </source>
</evidence>
<dbReference type="InterPro" id="IPR003593">
    <property type="entry name" value="AAA+_ATPase"/>
</dbReference>
<dbReference type="InterPro" id="IPR017871">
    <property type="entry name" value="ABC_transporter-like_CS"/>
</dbReference>